<sequence>MIIDCVAVPRHHQPGPNGCTDCVEALLHAVREQPTPRKAVEHFSVAAREAREEIRRRQRWWVRKDPAESSRDFAFALAAKEVAAIEAFRTEFPRERGFASWKAYETFRKDELGIGGSPVSLTYHETMALLAGYPSAYRLSPDRAAIELLEQHRDTIWPGIPENIQRILQNHAKDDYNGRGRANSDHVQQLAAWIGEHGQLPRPVVTYRQESRAYLHDREWRDRVLALTPGDTISWDDRPVSTSLDPGFTRQTAPVLGADEEWTAQHPYIHFIITATKGFYLGSATAMQFDEHELILEPGQLYRVTGFRQHSTPNMLGMRYGAGDRIYIMLEEIPAA</sequence>
<proteinExistence type="predicted"/>
<evidence type="ECO:0000313" key="2">
    <source>
        <dbReference type="Proteomes" id="UP001448614"/>
    </source>
</evidence>
<dbReference type="Gene3D" id="3.90.176.10">
    <property type="entry name" value="Toxin ADP-ribosyltransferase, Chain A, domain 1"/>
    <property type="match status" value="1"/>
</dbReference>
<dbReference type="Proteomes" id="UP001448614">
    <property type="component" value="Unassembled WGS sequence"/>
</dbReference>
<dbReference type="SUPFAM" id="SSF56399">
    <property type="entry name" value="ADP-ribosylation"/>
    <property type="match status" value="1"/>
</dbReference>
<accession>A0ABV0GLR8</accession>
<dbReference type="EMBL" id="JBBMFV010000001">
    <property type="protein sequence ID" value="MEO3939475.1"/>
    <property type="molecule type" value="Genomic_DNA"/>
</dbReference>
<comment type="caution">
    <text evidence="1">The sequence shown here is derived from an EMBL/GenBank/DDBJ whole genome shotgun (WGS) entry which is preliminary data.</text>
</comment>
<organism evidence="1 2">
    <name type="scientific">Paenarthrobacter nicotinovorans</name>
    <name type="common">Arthrobacter nicotinovorans</name>
    <dbReference type="NCBI Taxonomy" id="29320"/>
    <lineage>
        <taxon>Bacteria</taxon>
        <taxon>Bacillati</taxon>
        <taxon>Actinomycetota</taxon>
        <taxon>Actinomycetes</taxon>
        <taxon>Micrococcales</taxon>
        <taxon>Micrococcaceae</taxon>
        <taxon>Paenarthrobacter</taxon>
    </lineage>
</organism>
<gene>
    <name evidence="1" type="ORF">V3C41_00135</name>
</gene>
<keyword evidence="2" id="KW-1185">Reference proteome</keyword>
<evidence type="ECO:0008006" key="3">
    <source>
        <dbReference type="Google" id="ProtNLM"/>
    </source>
</evidence>
<reference evidence="1 2" key="1">
    <citation type="journal article" date="2024" name="Appl. Microbiol. Biotechnol.">
        <title>Biosynthetic gene clusters with biotechnological applications in novel Antarctic isolates from Actinomycetota.</title>
        <authorList>
            <person name="Bruna P."/>
            <person name="Nunez-Montero K."/>
            <person name="Contreras M.J."/>
            <person name="Leal K."/>
            <person name="Garcia M."/>
            <person name="Abanto M."/>
            <person name="Barrientos L."/>
        </authorList>
    </citation>
    <scope>NUCLEOTIDE SEQUENCE [LARGE SCALE GENOMIC DNA]</scope>
    <source>
        <strain evidence="1 2">Se16.17</strain>
    </source>
</reference>
<protein>
    <recommendedName>
        <fullName evidence="3">ADP ribosyltransferase domain-containing protein</fullName>
    </recommendedName>
</protein>
<name>A0ABV0GLR8_PAENI</name>
<dbReference type="RefSeq" id="WP_347781465.1">
    <property type="nucleotide sequence ID" value="NZ_JBBMFV010000001.1"/>
</dbReference>
<evidence type="ECO:0000313" key="1">
    <source>
        <dbReference type="EMBL" id="MEO3939475.1"/>
    </source>
</evidence>